<dbReference type="PANTHER" id="PTHR14690:SF9">
    <property type="entry name" value="GH08353P"/>
    <property type="match status" value="1"/>
</dbReference>
<dbReference type="GO" id="GO:0016887">
    <property type="term" value="F:ATP hydrolysis activity"/>
    <property type="evidence" value="ECO:0007669"/>
    <property type="project" value="InterPro"/>
</dbReference>
<dbReference type="InterPro" id="IPR052267">
    <property type="entry name" value="N-DRC_Component"/>
</dbReference>
<dbReference type="EMBL" id="NWSH01002337">
    <property type="protein sequence ID" value="PCG68497.1"/>
    <property type="molecule type" value="Genomic_DNA"/>
</dbReference>
<sequence>MVTKAHDKKLPQAVRRLSAILGQYIIMYNQIMECCQQNLQVQKTVWLDDILNAVILRIIELKHQLEKLEGSRFQFLGYGLIEVHHTVYDIEMTEIPKQLTRPKHVQAKLVDIFTRVKEKREEEQIAQETAEEEKDKPVETKHDWWDAEANEETSDKEPVEEENIPETVIDYYHKSWDLYDVWETMDVKERHVDIINLEDAIMQVQLEVLPEVDEHMRKELRKLKLALKNDYERNEEEMPVNLTKRSRRKRAKKTSKSEFNEKLFDMIESLIQQGFVLEYPKKKLEDFIGDSNFGGEDLRSQTLPALPFHFEIRQYWWERCRDVTHGMRKILLVGPDCSGRTNLIYALASINDAVLFQLDPYNVQGGLQSAPFLKRLVNMVVTCAKALQPSVIRIKHVEKLFYSKIPPAEADMNLKIIKYYFITKFMKNISKTDNITVIGTCTEPWLAKTSALLQQFPDVLLMPNNGYSLVVQVLKEWVYRNKVIPADLNVSNLAHSLQGYSFGYIQDALDKFMSADRIIKIAAYGLSPMEVFDFILADKTQTKIDYDKYLNWYNDKTAQGRKEMKHLEEQRQFQAAFEKYVTMKKKKAKSAPSSTTPSYTGL</sequence>
<evidence type="ECO:0000313" key="2">
    <source>
        <dbReference type="EMBL" id="PCG68497.1"/>
    </source>
</evidence>
<feature type="domain" description="ATPase AAA-type core" evidence="1">
    <location>
        <begin position="330"/>
        <end position="452"/>
    </location>
</feature>
<accession>A0A2A4J8Q7</accession>
<dbReference type="InterPro" id="IPR027417">
    <property type="entry name" value="P-loop_NTPase"/>
</dbReference>
<name>A0A2A4J8Q7_HELVI</name>
<organism evidence="2">
    <name type="scientific">Heliothis virescens</name>
    <name type="common">Tobacco budworm moth</name>
    <dbReference type="NCBI Taxonomy" id="7102"/>
    <lineage>
        <taxon>Eukaryota</taxon>
        <taxon>Metazoa</taxon>
        <taxon>Ecdysozoa</taxon>
        <taxon>Arthropoda</taxon>
        <taxon>Hexapoda</taxon>
        <taxon>Insecta</taxon>
        <taxon>Pterygota</taxon>
        <taxon>Neoptera</taxon>
        <taxon>Endopterygota</taxon>
        <taxon>Lepidoptera</taxon>
        <taxon>Glossata</taxon>
        <taxon>Ditrysia</taxon>
        <taxon>Noctuoidea</taxon>
        <taxon>Noctuidae</taxon>
        <taxon>Heliothinae</taxon>
        <taxon>Heliothis</taxon>
    </lineage>
</organism>
<evidence type="ECO:0000259" key="1">
    <source>
        <dbReference type="Pfam" id="PF00004"/>
    </source>
</evidence>
<dbReference type="Gene3D" id="1.10.8.60">
    <property type="match status" value="1"/>
</dbReference>
<dbReference type="GO" id="GO:0005524">
    <property type="term" value="F:ATP binding"/>
    <property type="evidence" value="ECO:0007669"/>
    <property type="project" value="InterPro"/>
</dbReference>
<comment type="caution">
    <text evidence="2">The sequence shown here is derived from an EMBL/GenBank/DDBJ whole genome shotgun (WGS) entry which is preliminary data.</text>
</comment>
<reference evidence="2" key="1">
    <citation type="submission" date="2017-09" db="EMBL/GenBank/DDBJ databases">
        <title>Contemporary evolution of a Lepidopteran species, Heliothis virescens, in response to modern agricultural practices.</title>
        <authorList>
            <person name="Fritz M.L."/>
            <person name="Deyonke A.M."/>
            <person name="Papanicolaou A."/>
            <person name="Micinski S."/>
            <person name="Westbrook J."/>
            <person name="Gould F."/>
        </authorList>
    </citation>
    <scope>NUCLEOTIDE SEQUENCE [LARGE SCALE GENOMIC DNA]</scope>
    <source>
        <strain evidence="2">HvINT-</strain>
        <tissue evidence="2">Whole body</tissue>
    </source>
</reference>
<gene>
    <name evidence="2" type="ORF">B5V51_5169</name>
</gene>
<dbReference type="STRING" id="7102.A0A2A4J8Q7"/>
<dbReference type="AlphaFoldDB" id="A0A2A4J8Q7"/>
<dbReference type="SUPFAM" id="SSF52540">
    <property type="entry name" value="P-loop containing nucleoside triphosphate hydrolases"/>
    <property type="match status" value="1"/>
</dbReference>
<protein>
    <recommendedName>
        <fullName evidence="1">ATPase AAA-type core domain-containing protein</fullName>
    </recommendedName>
</protein>
<dbReference type="PANTHER" id="PTHR14690">
    <property type="entry name" value="IQ MOTIF CONTAINING WITH AAA DOMAIN 1"/>
    <property type="match status" value="1"/>
</dbReference>
<dbReference type="InterPro" id="IPR003959">
    <property type="entry name" value="ATPase_AAA_core"/>
</dbReference>
<proteinExistence type="predicted"/>
<dbReference type="Gene3D" id="3.40.50.300">
    <property type="entry name" value="P-loop containing nucleotide triphosphate hydrolases"/>
    <property type="match status" value="1"/>
</dbReference>
<dbReference type="Pfam" id="PF00004">
    <property type="entry name" value="AAA"/>
    <property type="match status" value="1"/>
</dbReference>